<protein>
    <recommendedName>
        <fullName evidence="8">Probable molybdenum cofactor guanylyltransferase</fullName>
        <shortName evidence="8">MoCo guanylyltransferase</shortName>
        <ecNumber evidence="8">2.7.7.77</ecNumber>
    </recommendedName>
    <alternativeName>
        <fullName evidence="8">GTP:molybdopterin guanylyltransferase</fullName>
    </alternativeName>
    <alternativeName>
        <fullName evidence="8">Mo-MPT guanylyltransferase</fullName>
    </alternativeName>
    <alternativeName>
        <fullName evidence="8">Molybdopterin guanylyltransferase</fullName>
    </alternativeName>
    <alternativeName>
        <fullName evidence="8">Molybdopterin-guanine dinucleotide synthase</fullName>
        <shortName evidence="8">MGD synthase</shortName>
    </alternativeName>
</protein>
<evidence type="ECO:0000256" key="8">
    <source>
        <dbReference type="HAMAP-Rule" id="MF_00316"/>
    </source>
</evidence>
<comment type="caution">
    <text evidence="10">The sequence shown here is derived from an EMBL/GenBank/DDBJ whole genome shotgun (WGS) entry which is preliminary data.</text>
</comment>
<dbReference type="InterPro" id="IPR025877">
    <property type="entry name" value="MobA-like_NTP_Trfase"/>
</dbReference>
<dbReference type="CDD" id="cd02503">
    <property type="entry name" value="MobA"/>
    <property type="match status" value="1"/>
</dbReference>
<feature type="binding site" evidence="8">
    <location>
        <position position="20"/>
    </location>
    <ligand>
        <name>GTP</name>
        <dbReference type="ChEBI" id="CHEBI:37565"/>
    </ligand>
</feature>
<comment type="caution">
    <text evidence="8">Lacks conserved residue(s) required for the propagation of feature annotation.</text>
</comment>
<keyword evidence="4 8" id="KW-0547">Nucleotide-binding</keyword>
<evidence type="ECO:0000256" key="2">
    <source>
        <dbReference type="ARBA" id="ARBA00022679"/>
    </source>
</evidence>
<comment type="domain">
    <text evidence="8">The N-terminal domain determines nucleotide recognition and specific binding, while the C-terminal domain determines the specific binding to the target protein.</text>
</comment>
<sequence length="196" mass="22242">MNIAGVVLAGGKSSRYGRPKMFEIYNGKAFYEHSVEAFSEAGICDVFILSNESLAPAFQTEKAGILIEKEMHKGPLYALYHVLDEQLPGYDWVFLLAADVPFVSPAFVKRMKNHIVEPSPIQACIPISGEKFQPLHGIYHRSCLPALKEIINRNRSLSMKELFQEINVHYVNFAPEEKAFININRPEDWENNKEGK</sequence>
<dbReference type="Proteomes" id="UP001596142">
    <property type="component" value="Unassembled WGS sequence"/>
</dbReference>
<feature type="binding site" evidence="8">
    <location>
        <begin position="8"/>
        <end position="10"/>
    </location>
    <ligand>
        <name>GTP</name>
        <dbReference type="ChEBI" id="CHEBI:37565"/>
    </ligand>
</feature>
<evidence type="ECO:0000256" key="7">
    <source>
        <dbReference type="ARBA" id="ARBA00023150"/>
    </source>
</evidence>
<evidence type="ECO:0000256" key="1">
    <source>
        <dbReference type="ARBA" id="ARBA00022490"/>
    </source>
</evidence>
<dbReference type="RefSeq" id="WP_385940589.1">
    <property type="nucleotide sequence ID" value="NZ_JBHSOZ010000004.1"/>
</dbReference>
<comment type="catalytic activity">
    <reaction evidence="8">
        <text>Mo-molybdopterin + GTP + H(+) = Mo-molybdopterin guanine dinucleotide + diphosphate</text>
        <dbReference type="Rhea" id="RHEA:34243"/>
        <dbReference type="ChEBI" id="CHEBI:15378"/>
        <dbReference type="ChEBI" id="CHEBI:33019"/>
        <dbReference type="ChEBI" id="CHEBI:37565"/>
        <dbReference type="ChEBI" id="CHEBI:71302"/>
        <dbReference type="ChEBI" id="CHEBI:71310"/>
        <dbReference type="EC" id="2.7.7.77"/>
    </reaction>
</comment>
<dbReference type="GO" id="GO:0061603">
    <property type="term" value="F:molybdenum cofactor guanylyltransferase activity"/>
    <property type="evidence" value="ECO:0007669"/>
    <property type="project" value="UniProtKB-EC"/>
</dbReference>
<dbReference type="PANTHER" id="PTHR19136:SF81">
    <property type="entry name" value="MOLYBDENUM COFACTOR GUANYLYLTRANSFERASE"/>
    <property type="match status" value="1"/>
</dbReference>
<name>A0ABW0YLS4_9BACI</name>
<dbReference type="Gene3D" id="3.90.550.10">
    <property type="entry name" value="Spore Coat Polysaccharide Biosynthesis Protein SpsA, Chain A"/>
    <property type="match status" value="1"/>
</dbReference>
<dbReference type="Pfam" id="PF12804">
    <property type="entry name" value="NTP_transf_3"/>
    <property type="match status" value="1"/>
</dbReference>
<evidence type="ECO:0000256" key="5">
    <source>
        <dbReference type="ARBA" id="ARBA00022842"/>
    </source>
</evidence>
<comment type="subcellular location">
    <subcellularLocation>
        <location evidence="8">Cytoplasm</location>
    </subcellularLocation>
</comment>
<feature type="binding site" evidence="8">
    <location>
        <position position="99"/>
    </location>
    <ligand>
        <name>GTP</name>
        <dbReference type="ChEBI" id="CHEBI:37565"/>
    </ligand>
</feature>
<comment type="function">
    <text evidence="8">Transfers a GMP moiety from GTP to Mo-molybdopterin (Mo-MPT) cofactor (Moco or molybdenum cofactor) to form Mo-molybdopterin guanine dinucleotide (Mo-MGD) cofactor.</text>
</comment>
<keyword evidence="10" id="KW-0548">Nucleotidyltransferase</keyword>
<keyword evidence="1 8" id="KW-0963">Cytoplasm</keyword>
<feature type="binding site" evidence="8">
    <location>
        <position position="99"/>
    </location>
    <ligand>
        <name>Mg(2+)</name>
        <dbReference type="ChEBI" id="CHEBI:18420"/>
    </ligand>
</feature>
<dbReference type="EC" id="2.7.7.77" evidence="8"/>
<dbReference type="HAMAP" id="MF_00316">
    <property type="entry name" value="MobA"/>
    <property type="match status" value="1"/>
</dbReference>
<evidence type="ECO:0000259" key="9">
    <source>
        <dbReference type="Pfam" id="PF12804"/>
    </source>
</evidence>
<evidence type="ECO:0000256" key="6">
    <source>
        <dbReference type="ARBA" id="ARBA00023134"/>
    </source>
</evidence>
<keyword evidence="2 8" id="KW-0808">Transferase</keyword>
<keyword evidence="5 8" id="KW-0460">Magnesium</keyword>
<dbReference type="EMBL" id="JBHSOZ010000004">
    <property type="protein sequence ID" value="MFC5713086.1"/>
    <property type="molecule type" value="Genomic_DNA"/>
</dbReference>
<dbReference type="InterPro" id="IPR029044">
    <property type="entry name" value="Nucleotide-diphossugar_trans"/>
</dbReference>
<dbReference type="InterPro" id="IPR013482">
    <property type="entry name" value="Molybde_CF_guanTrfase"/>
</dbReference>
<evidence type="ECO:0000313" key="10">
    <source>
        <dbReference type="EMBL" id="MFC5713086.1"/>
    </source>
</evidence>
<accession>A0ABW0YLS4</accession>
<gene>
    <name evidence="8" type="primary">mobA</name>
    <name evidence="10" type="ORF">ACFPU1_09850</name>
</gene>
<comment type="similarity">
    <text evidence="8">Belongs to the MobA family.</text>
</comment>
<proteinExistence type="inferred from homology"/>
<keyword evidence="6 8" id="KW-0342">GTP-binding</keyword>
<keyword evidence="3 8" id="KW-0479">Metal-binding</keyword>
<reference evidence="11" key="1">
    <citation type="journal article" date="2019" name="Int. J. Syst. Evol. Microbiol.">
        <title>The Global Catalogue of Microorganisms (GCM) 10K type strain sequencing project: providing services to taxonomists for standard genome sequencing and annotation.</title>
        <authorList>
            <consortium name="The Broad Institute Genomics Platform"/>
            <consortium name="The Broad Institute Genome Sequencing Center for Infectious Disease"/>
            <person name="Wu L."/>
            <person name="Ma J."/>
        </authorList>
    </citation>
    <scope>NUCLEOTIDE SEQUENCE [LARGE SCALE GENOMIC DNA]</scope>
    <source>
        <strain evidence="11">CECT 7184</strain>
    </source>
</reference>
<comment type="cofactor">
    <cofactor evidence="8">
        <name>Mg(2+)</name>
        <dbReference type="ChEBI" id="CHEBI:18420"/>
    </cofactor>
</comment>
<evidence type="ECO:0000256" key="3">
    <source>
        <dbReference type="ARBA" id="ARBA00022723"/>
    </source>
</evidence>
<evidence type="ECO:0000256" key="4">
    <source>
        <dbReference type="ARBA" id="ARBA00022741"/>
    </source>
</evidence>
<keyword evidence="11" id="KW-1185">Reference proteome</keyword>
<evidence type="ECO:0000313" key="11">
    <source>
        <dbReference type="Proteomes" id="UP001596142"/>
    </source>
</evidence>
<feature type="domain" description="MobA-like NTP transferase" evidence="9">
    <location>
        <begin position="5"/>
        <end position="154"/>
    </location>
</feature>
<organism evidence="10 11">
    <name type="scientific">Thalassorhabdus alkalitolerans</name>
    <dbReference type="NCBI Taxonomy" id="2282697"/>
    <lineage>
        <taxon>Bacteria</taxon>
        <taxon>Bacillati</taxon>
        <taxon>Bacillota</taxon>
        <taxon>Bacilli</taxon>
        <taxon>Bacillales</taxon>
        <taxon>Bacillaceae</taxon>
        <taxon>Thalassorhabdus</taxon>
    </lineage>
</organism>
<keyword evidence="7 8" id="KW-0501">Molybdenum cofactor biosynthesis</keyword>
<dbReference type="SUPFAM" id="SSF53448">
    <property type="entry name" value="Nucleotide-diphospho-sugar transferases"/>
    <property type="match status" value="1"/>
</dbReference>
<dbReference type="PANTHER" id="PTHR19136">
    <property type="entry name" value="MOLYBDENUM COFACTOR GUANYLYLTRANSFERASE"/>
    <property type="match status" value="1"/>
</dbReference>